<dbReference type="NCBIfam" id="TIGR00254">
    <property type="entry name" value="GGDEF"/>
    <property type="match status" value="1"/>
</dbReference>
<keyword evidence="1" id="KW-1133">Transmembrane helix</keyword>
<keyword evidence="1" id="KW-0472">Membrane</keyword>
<proteinExistence type="predicted"/>
<dbReference type="SMART" id="SM00052">
    <property type="entry name" value="EAL"/>
    <property type="match status" value="1"/>
</dbReference>
<dbReference type="SUPFAM" id="SSF141868">
    <property type="entry name" value="EAL domain-like"/>
    <property type="match status" value="1"/>
</dbReference>
<protein>
    <submittedName>
        <fullName evidence="4">Diguanylate cyclase/phosphodiesterase (GGDEF &amp; EAL domains) with PAS/PAC sensor(S)</fullName>
    </submittedName>
</protein>
<organism evidence="4">
    <name type="scientific">uncultured Thermoleophilia bacterium</name>
    <dbReference type="NCBI Taxonomy" id="1497501"/>
    <lineage>
        <taxon>Bacteria</taxon>
        <taxon>Bacillati</taxon>
        <taxon>Actinomycetota</taxon>
        <taxon>Thermoleophilia</taxon>
        <taxon>environmental samples</taxon>
    </lineage>
</organism>
<evidence type="ECO:0000259" key="2">
    <source>
        <dbReference type="PROSITE" id="PS50883"/>
    </source>
</evidence>
<gene>
    <name evidence="4" type="ORF">AVDCRST_MAG79-473</name>
</gene>
<dbReference type="PANTHER" id="PTHR33121">
    <property type="entry name" value="CYCLIC DI-GMP PHOSPHODIESTERASE PDEF"/>
    <property type="match status" value="1"/>
</dbReference>
<dbReference type="Pfam" id="PF00563">
    <property type="entry name" value="EAL"/>
    <property type="match status" value="1"/>
</dbReference>
<dbReference type="InterPro" id="IPR000160">
    <property type="entry name" value="GGDEF_dom"/>
</dbReference>
<dbReference type="AlphaFoldDB" id="A0A6J4TJW5"/>
<dbReference type="InterPro" id="IPR029787">
    <property type="entry name" value="Nucleotide_cyclase"/>
</dbReference>
<dbReference type="SUPFAM" id="SSF55073">
    <property type="entry name" value="Nucleotide cyclase"/>
    <property type="match status" value="1"/>
</dbReference>
<evidence type="ECO:0000256" key="1">
    <source>
        <dbReference type="SAM" id="Phobius"/>
    </source>
</evidence>
<dbReference type="CDD" id="cd01948">
    <property type="entry name" value="EAL"/>
    <property type="match status" value="1"/>
</dbReference>
<dbReference type="InterPro" id="IPR050706">
    <property type="entry name" value="Cyclic-di-GMP_PDE-like"/>
</dbReference>
<dbReference type="Gene3D" id="3.20.20.450">
    <property type="entry name" value="EAL domain"/>
    <property type="match status" value="1"/>
</dbReference>
<evidence type="ECO:0000313" key="4">
    <source>
        <dbReference type="EMBL" id="CAA9525293.1"/>
    </source>
</evidence>
<feature type="domain" description="GGDEF" evidence="3">
    <location>
        <begin position="253"/>
        <end position="378"/>
    </location>
</feature>
<dbReference type="PROSITE" id="PS50887">
    <property type="entry name" value="GGDEF"/>
    <property type="match status" value="1"/>
</dbReference>
<dbReference type="InterPro" id="IPR001633">
    <property type="entry name" value="EAL_dom"/>
</dbReference>
<dbReference type="PANTHER" id="PTHR33121:SF15">
    <property type="entry name" value="BLUE LIGHT- AND TEMPERATURE-REGULATED ANTIREPRESSOR BLUF"/>
    <property type="match status" value="1"/>
</dbReference>
<feature type="transmembrane region" description="Helical" evidence="1">
    <location>
        <begin position="189"/>
        <end position="207"/>
    </location>
</feature>
<evidence type="ECO:0000259" key="3">
    <source>
        <dbReference type="PROSITE" id="PS50887"/>
    </source>
</evidence>
<accession>A0A6J4TJW5</accession>
<dbReference type="Gene3D" id="3.30.70.270">
    <property type="match status" value="1"/>
</dbReference>
<dbReference type="CDD" id="cd01949">
    <property type="entry name" value="GGDEF"/>
    <property type="match status" value="1"/>
</dbReference>
<sequence length="645" mass="68882">MPEHAPAPSRRPVRRRPPAIATRRNAFAARLLLTLALTLLILGGAQYWVVSAEFEQTFVRAGTAMAQDDARSIEAAYGRPHGQDPFGEVAEAIAVIGGRAHVNGVFLVDQRGIVVQSHDPAEIGEVETENVGLVQGGGTYAGPSRREDDGADTFEYVWPVRLDGALHALEIDVDGGAFRHQLEHLRRNTLALMIAGFVLAVPLFYLLGGRRLARLHHVAVSRATRDGLTDLGNQTSFQEELRRAAAHAIRSAEPLSVAVVDLDDFKVANDRNGHRAGDVLLTGVAELLADGSPGLSAFRIGGDEFALLMPGTDASCAERHLETVRTAAAGRLGGVTFSSGVAELDPEASDAGSVVEQADAALYEAKRRGRDRTVRFDDLDETLVVTAARIRALHALLVGAPVEVAFQPIWELHDARNRLVGFEALARPQVPELLEVGEAFEVAERIGRAHELDALCRRATLARASELPPGVLLFLNVSPQSLDHDELAGDALARAVRAAGLEPSRVVLEITERSVARLDRVVREATRLRALGFKLALDDVGAGNAGLEMLRSLPVDFVKIDRGVVSASSAGGSARAVLHAVVSFAAEVGAFVIAEGIESEEMLAHVRRPARRNGTDRRTGVQGAQGYLLGRPSVSLPVDEASAAA</sequence>
<feature type="domain" description="EAL" evidence="2">
    <location>
        <begin position="386"/>
        <end position="645"/>
    </location>
</feature>
<dbReference type="InterPro" id="IPR043128">
    <property type="entry name" value="Rev_trsase/Diguanyl_cyclase"/>
</dbReference>
<dbReference type="PROSITE" id="PS50883">
    <property type="entry name" value="EAL"/>
    <property type="match status" value="1"/>
</dbReference>
<dbReference type="GO" id="GO:0071111">
    <property type="term" value="F:cyclic-guanylate-specific phosphodiesterase activity"/>
    <property type="evidence" value="ECO:0007669"/>
    <property type="project" value="InterPro"/>
</dbReference>
<dbReference type="EMBL" id="CADCWC010000087">
    <property type="protein sequence ID" value="CAA9525293.1"/>
    <property type="molecule type" value="Genomic_DNA"/>
</dbReference>
<keyword evidence="1" id="KW-0812">Transmembrane</keyword>
<dbReference type="Pfam" id="PF00990">
    <property type="entry name" value="GGDEF"/>
    <property type="match status" value="1"/>
</dbReference>
<dbReference type="InterPro" id="IPR035919">
    <property type="entry name" value="EAL_sf"/>
</dbReference>
<reference evidence="4" key="1">
    <citation type="submission" date="2020-02" db="EMBL/GenBank/DDBJ databases">
        <authorList>
            <person name="Meier V. D."/>
        </authorList>
    </citation>
    <scope>NUCLEOTIDE SEQUENCE</scope>
    <source>
        <strain evidence="4">AVDCRST_MAG79</strain>
    </source>
</reference>
<name>A0A6J4TJW5_9ACTN</name>
<dbReference type="SMART" id="SM00267">
    <property type="entry name" value="GGDEF"/>
    <property type="match status" value="1"/>
</dbReference>